<dbReference type="eggNOG" id="COG0438">
    <property type="taxonomic scope" value="Bacteria"/>
</dbReference>
<dbReference type="PATRIC" id="fig|1300345.3.peg.105"/>
<dbReference type="NCBIfam" id="NF007640">
    <property type="entry name" value="PRK10307.1"/>
    <property type="match status" value="1"/>
</dbReference>
<dbReference type="AlphaFoldDB" id="A0A0A2WPN9"/>
<protein>
    <submittedName>
        <fullName evidence="2">Glycosyl transferase</fullName>
    </submittedName>
</protein>
<dbReference type="Pfam" id="PF13579">
    <property type="entry name" value="Glyco_trans_4_4"/>
    <property type="match status" value="1"/>
</dbReference>
<gene>
    <name evidence="2" type="ORF">LF41_781</name>
</gene>
<evidence type="ECO:0000313" key="3">
    <source>
        <dbReference type="Proteomes" id="UP000030518"/>
    </source>
</evidence>
<dbReference type="CDD" id="cd03794">
    <property type="entry name" value="GT4_WbuB-like"/>
    <property type="match status" value="1"/>
</dbReference>
<dbReference type="GO" id="GO:0016758">
    <property type="term" value="F:hexosyltransferase activity"/>
    <property type="evidence" value="ECO:0007669"/>
    <property type="project" value="TreeGrafter"/>
</dbReference>
<dbReference type="SUPFAM" id="SSF53756">
    <property type="entry name" value="UDP-Glycosyltransferase/glycogen phosphorylase"/>
    <property type="match status" value="1"/>
</dbReference>
<sequence>MQSRKRQPRILVAGINYAPECIGTGKYTSEFCEWLAARGHDVRVVTAPPYYPEWKVASEHRTRWFRRERRNGVDVIRCPTWVPAKPRGITRMLHLASFGLSSIAALIASLPWRPDLVINIAPTLASAPGAWAIARIGGAKCWLHIQDFEVDAAMDMGIVDAGPLRRMVLAVERVLLRRFDVVSTISPKMIERLTDKGVALERRASFPNWADIERIRPLTAPSAYRAELDIPERAIVALYSGNMGLKQGLELLGKTARRLADEPHLYFVFGGEGPARAELEAACAGLPNVRFLGLQPTERMQDWLGLADIHLLPQRADVADLVMPSKLTGMLASGRVVLATALPGTGVAHAIAGCGIATPPGDANAFTGALRELLSDSDLRRDLGDAARARAEHDLARDAILARIDARIRALLLDTIPDKATPA</sequence>
<accession>A0A0A2WPN9</accession>
<evidence type="ECO:0000259" key="1">
    <source>
        <dbReference type="Pfam" id="PF13579"/>
    </source>
</evidence>
<feature type="domain" description="Glycosyltransferase subfamily 4-like N-terminal" evidence="1">
    <location>
        <begin position="23"/>
        <end position="209"/>
    </location>
</feature>
<comment type="caution">
    <text evidence="2">The sequence shown here is derived from an EMBL/GenBank/DDBJ whole genome shotgun (WGS) entry which is preliminary data.</text>
</comment>
<dbReference type="EMBL" id="JRKJ01000002">
    <property type="protein sequence ID" value="KGQ20245.1"/>
    <property type="molecule type" value="Genomic_DNA"/>
</dbReference>
<dbReference type="InterPro" id="IPR028098">
    <property type="entry name" value="Glyco_trans_4-like_N"/>
</dbReference>
<reference evidence="2 3" key="1">
    <citation type="submission" date="2014-09" db="EMBL/GenBank/DDBJ databases">
        <title>Genome sequences of Lysobacter dokdonensis DS-58.</title>
        <authorList>
            <person name="Kim J.F."/>
            <person name="Kwak M.-J."/>
        </authorList>
    </citation>
    <scope>NUCLEOTIDE SEQUENCE [LARGE SCALE GENOMIC DNA]</scope>
    <source>
        <strain evidence="2 3">DS-58</strain>
    </source>
</reference>
<keyword evidence="3" id="KW-1185">Reference proteome</keyword>
<keyword evidence="2" id="KW-0808">Transferase</keyword>
<dbReference type="InterPro" id="IPR050194">
    <property type="entry name" value="Glycosyltransferase_grp1"/>
</dbReference>
<proteinExistence type="predicted"/>
<dbReference type="Proteomes" id="UP000030518">
    <property type="component" value="Unassembled WGS sequence"/>
</dbReference>
<dbReference type="Gene3D" id="3.40.50.2000">
    <property type="entry name" value="Glycogen Phosphorylase B"/>
    <property type="match status" value="2"/>
</dbReference>
<dbReference type="PANTHER" id="PTHR45947">
    <property type="entry name" value="SULFOQUINOVOSYL TRANSFERASE SQD2"/>
    <property type="match status" value="1"/>
</dbReference>
<evidence type="ECO:0000313" key="2">
    <source>
        <dbReference type="EMBL" id="KGQ20245.1"/>
    </source>
</evidence>
<dbReference type="PANTHER" id="PTHR45947:SF3">
    <property type="entry name" value="SULFOQUINOVOSYL TRANSFERASE SQD2"/>
    <property type="match status" value="1"/>
</dbReference>
<dbReference type="Pfam" id="PF13692">
    <property type="entry name" value="Glyco_trans_1_4"/>
    <property type="match status" value="1"/>
</dbReference>
<dbReference type="STRING" id="1300345.LF41_781"/>
<dbReference type="RefSeq" id="WP_052115999.1">
    <property type="nucleotide sequence ID" value="NZ_JRKJ01000002.1"/>
</dbReference>
<name>A0A0A2WPN9_9GAMM</name>
<organism evidence="2 3">
    <name type="scientific">Lysobacter dokdonensis DS-58</name>
    <dbReference type="NCBI Taxonomy" id="1300345"/>
    <lineage>
        <taxon>Bacteria</taxon>
        <taxon>Pseudomonadati</taxon>
        <taxon>Pseudomonadota</taxon>
        <taxon>Gammaproteobacteria</taxon>
        <taxon>Lysobacterales</taxon>
        <taxon>Lysobacteraceae</taxon>
        <taxon>Noviluteimonas</taxon>
    </lineage>
</organism>